<dbReference type="Pfam" id="PF08808">
    <property type="entry name" value="RES"/>
    <property type="match status" value="1"/>
</dbReference>
<name>A0A1B7HIU3_9ENTR</name>
<dbReference type="InterPro" id="IPR014914">
    <property type="entry name" value="RES_dom"/>
</dbReference>
<dbReference type="EMBL" id="LXEP01000072">
    <property type="protein sequence ID" value="OAT15518.1"/>
    <property type="molecule type" value="Genomic_DNA"/>
</dbReference>
<protein>
    <recommendedName>
        <fullName evidence="1">RES domain-containing protein</fullName>
    </recommendedName>
</protein>
<dbReference type="PATRIC" id="fig|1354253.4.peg.4902"/>
<gene>
    <name evidence="2" type="ORF">M977_04718</name>
</gene>
<dbReference type="AlphaFoldDB" id="A0A1B7HIU3"/>
<evidence type="ECO:0000259" key="1">
    <source>
        <dbReference type="SMART" id="SM00953"/>
    </source>
</evidence>
<sequence length="180" mass="19820">MHITLTNLLTSESGAWEVMKLITRLEHGGVLLKLCRLTKSRYLMIGQGAKEAGGRWNSVGTAMVYTSEATSLTMLETLVHLHAANLLDSFTLLSVDVPDTLIQVIEKESLPQNWAAPEAPAALANIGDQWVRRGEAVSLRIPSALSPVEYNYLLSPAHPEYVAIVSQAIPVDFHFDERLK</sequence>
<feature type="domain" description="RES" evidence="1">
    <location>
        <begin position="43"/>
        <end position="168"/>
    </location>
</feature>
<reference evidence="2 3" key="1">
    <citation type="submission" date="2016-04" db="EMBL/GenBank/DDBJ databases">
        <title>ATOL: Assembling a taxonomically balanced genome-scale reconstruction of the evolutionary history of the Enterobacteriaceae.</title>
        <authorList>
            <person name="Plunkett G.III."/>
            <person name="Neeno-Eckwall E.C."/>
            <person name="Glasner J.D."/>
            <person name="Perna N.T."/>
        </authorList>
    </citation>
    <scope>NUCLEOTIDE SEQUENCE [LARGE SCALE GENOMIC DNA]</scope>
    <source>
        <strain evidence="2 3">ATCC 51604</strain>
    </source>
</reference>
<comment type="caution">
    <text evidence="2">The sequence shown here is derived from an EMBL/GenBank/DDBJ whole genome shotgun (WGS) entry which is preliminary data.</text>
</comment>
<accession>A0A1B7HIU3</accession>
<proteinExistence type="predicted"/>
<dbReference type="SMART" id="SM00953">
    <property type="entry name" value="RES"/>
    <property type="match status" value="1"/>
</dbReference>
<dbReference type="Proteomes" id="UP000078504">
    <property type="component" value="Unassembled WGS sequence"/>
</dbReference>
<evidence type="ECO:0000313" key="2">
    <source>
        <dbReference type="EMBL" id="OAT15518.1"/>
    </source>
</evidence>
<organism evidence="2 3">
    <name type="scientific">Buttiauxella gaviniae ATCC 51604</name>
    <dbReference type="NCBI Taxonomy" id="1354253"/>
    <lineage>
        <taxon>Bacteria</taxon>
        <taxon>Pseudomonadati</taxon>
        <taxon>Pseudomonadota</taxon>
        <taxon>Gammaproteobacteria</taxon>
        <taxon>Enterobacterales</taxon>
        <taxon>Enterobacteriaceae</taxon>
        <taxon>Buttiauxella</taxon>
    </lineage>
</organism>
<evidence type="ECO:0000313" key="3">
    <source>
        <dbReference type="Proteomes" id="UP000078504"/>
    </source>
</evidence>